<keyword evidence="3" id="KW-1185">Reference proteome</keyword>
<evidence type="ECO:0000313" key="2">
    <source>
        <dbReference type="EMBL" id="MDR6866095.1"/>
    </source>
</evidence>
<name>A0ABU1S8Z9_9MICO</name>
<comment type="caution">
    <text evidence="2">The sequence shown here is derived from an EMBL/GenBank/DDBJ whole genome shotgun (WGS) entry which is preliminary data.</text>
</comment>
<dbReference type="Proteomes" id="UP001259347">
    <property type="component" value="Unassembled WGS sequence"/>
</dbReference>
<reference evidence="2 3" key="1">
    <citation type="submission" date="2023-07" db="EMBL/GenBank/DDBJ databases">
        <title>Sorghum-associated microbial communities from plants grown in Nebraska, USA.</title>
        <authorList>
            <person name="Schachtman D."/>
        </authorList>
    </citation>
    <scope>NUCLEOTIDE SEQUENCE [LARGE SCALE GENOMIC DNA]</scope>
    <source>
        <strain evidence="2 3">2980</strain>
    </source>
</reference>
<evidence type="ECO:0000259" key="1">
    <source>
        <dbReference type="Pfam" id="PF01370"/>
    </source>
</evidence>
<sequence length="300" mass="32507">MSLHIVLGGNGAIGRETVHALHEAQLDVVSVGRRPPATDSGSFRQADLLDADQTLRAVSGAETVYLTAGLPYSSRIWARDWPVIVRNAADAAARSGARLVYFDNVYAYGLVNGPMTEETPLRPVSRKGRVRADVRESLASFPDVVTAVAADFYGPRASTSVFNRFAVDAIRRGRRGGWLFNADLPHSMTFTPDIGRALAVLGTTVDLPRRTWHLPTAPPLRGSDYVELAGGAHGRTRVITRGQLRLAGLVNTDARDTLEMGYQYESPYLFDSSAFEDRFAIEPTSYAEGIAQTVRAASGA</sequence>
<dbReference type="InterPro" id="IPR036291">
    <property type="entry name" value="NAD(P)-bd_dom_sf"/>
</dbReference>
<accession>A0ABU1S8Z9</accession>
<dbReference type="EMBL" id="JAVDUM010000002">
    <property type="protein sequence ID" value="MDR6866095.1"/>
    <property type="molecule type" value="Genomic_DNA"/>
</dbReference>
<dbReference type="Gene3D" id="3.40.50.720">
    <property type="entry name" value="NAD(P)-binding Rossmann-like Domain"/>
    <property type="match status" value="1"/>
</dbReference>
<dbReference type="RefSeq" id="WP_310017546.1">
    <property type="nucleotide sequence ID" value="NZ_JAVDUM010000002.1"/>
</dbReference>
<proteinExistence type="predicted"/>
<evidence type="ECO:0000313" key="3">
    <source>
        <dbReference type="Proteomes" id="UP001259347"/>
    </source>
</evidence>
<dbReference type="InterPro" id="IPR001509">
    <property type="entry name" value="Epimerase_deHydtase"/>
</dbReference>
<dbReference type="Pfam" id="PF01370">
    <property type="entry name" value="Epimerase"/>
    <property type="match status" value="1"/>
</dbReference>
<gene>
    <name evidence="2" type="ORF">J2Y69_000680</name>
</gene>
<feature type="domain" description="NAD-dependent epimerase/dehydratase" evidence="1">
    <location>
        <begin position="5"/>
        <end position="125"/>
    </location>
</feature>
<dbReference type="SUPFAM" id="SSF51735">
    <property type="entry name" value="NAD(P)-binding Rossmann-fold domains"/>
    <property type="match status" value="1"/>
</dbReference>
<protein>
    <submittedName>
        <fullName evidence="2">Nucleoside-diphosphate-sugar epimerase</fullName>
    </submittedName>
</protein>
<organism evidence="2 3">
    <name type="scientific">Microbacterium resistens</name>
    <dbReference type="NCBI Taxonomy" id="156977"/>
    <lineage>
        <taxon>Bacteria</taxon>
        <taxon>Bacillati</taxon>
        <taxon>Actinomycetota</taxon>
        <taxon>Actinomycetes</taxon>
        <taxon>Micrococcales</taxon>
        <taxon>Microbacteriaceae</taxon>
        <taxon>Microbacterium</taxon>
    </lineage>
</organism>